<evidence type="ECO:0000313" key="1">
    <source>
        <dbReference type="EMBL" id="KAL2732235.1"/>
    </source>
</evidence>
<accession>A0ABD2BHW9</accession>
<comment type="caution">
    <text evidence="1">The sequence shown here is derived from an EMBL/GenBank/DDBJ whole genome shotgun (WGS) entry which is preliminary data.</text>
</comment>
<protein>
    <submittedName>
        <fullName evidence="1">Uncharacterized protein</fullName>
    </submittedName>
</protein>
<proteinExistence type="predicted"/>
<organism evidence="1 2">
    <name type="scientific">Vespula maculifrons</name>
    <name type="common">Eastern yellow jacket</name>
    <name type="synonym">Wasp</name>
    <dbReference type="NCBI Taxonomy" id="7453"/>
    <lineage>
        <taxon>Eukaryota</taxon>
        <taxon>Metazoa</taxon>
        <taxon>Ecdysozoa</taxon>
        <taxon>Arthropoda</taxon>
        <taxon>Hexapoda</taxon>
        <taxon>Insecta</taxon>
        <taxon>Pterygota</taxon>
        <taxon>Neoptera</taxon>
        <taxon>Endopterygota</taxon>
        <taxon>Hymenoptera</taxon>
        <taxon>Apocrita</taxon>
        <taxon>Aculeata</taxon>
        <taxon>Vespoidea</taxon>
        <taxon>Vespidae</taxon>
        <taxon>Vespinae</taxon>
        <taxon>Vespula</taxon>
    </lineage>
</organism>
<sequence>MLSNKPILLKIILNKNKNTPGNYINNSFMHSRFEIIVNLTDNNSMEIESKLKKAQSIVIPNVSNIQKLFEMLANLAVNYIYKIEGNSSVRIHPETISDYRKIK</sequence>
<evidence type="ECO:0000313" key="2">
    <source>
        <dbReference type="Proteomes" id="UP001607303"/>
    </source>
</evidence>
<reference evidence="1 2" key="1">
    <citation type="journal article" date="2024" name="Ann. Entomol. Soc. Am.">
        <title>Genomic analyses of the southern and eastern yellowjacket wasps (Hymenoptera: Vespidae) reveal evolutionary signatures of social life.</title>
        <authorList>
            <person name="Catto M.A."/>
            <person name="Caine P.B."/>
            <person name="Orr S.E."/>
            <person name="Hunt B.G."/>
            <person name="Goodisman M.A.D."/>
        </authorList>
    </citation>
    <scope>NUCLEOTIDE SEQUENCE [LARGE SCALE GENOMIC DNA]</scope>
    <source>
        <strain evidence="1">232</strain>
        <tissue evidence="1">Head and thorax</tissue>
    </source>
</reference>
<gene>
    <name evidence="1" type="ORF">V1477_014476</name>
</gene>
<dbReference type="Proteomes" id="UP001607303">
    <property type="component" value="Unassembled WGS sequence"/>
</dbReference>
<dbReference type="AlphaFoldDB" id="A0ABD2BHW9"/>
<keyword evidence="2" id="KW-1185">Reference proteome</keyword>
<dbReference type="EMBL" id="JAYRBN010000075">
    <property type="protein sequence ID" value="KAL2732235.1"/>
    <property type="molecule type" value="Genomic_DNA"/>
</dbReference>
<name>A0ABD2BHW9_VESMC</name>